<protein>
    <submittedName>
        <fullName evidence="6">LysR family transcriptional regulator</fullName>
    </submittedName>
</protein>
<dbReference type="SUPFAM" id="SSF46785">
    <property type="entry name" value="Winged helix' DNA-binding domain"/>
    <property type="match status" value="1"/>
</dbReference>
<dbReference type="GO" id="GO:0003700">
    <property type="term" value="F:DNA-binding transcription factor activity"/>
    <property type="evidence" value="ECO:0007669"/>
    <property type="project" value="InterPro"/>
</dbReference>
<evidence type="ECO:0000256" key="1">
    <source>
        <dbReference type="ARBA" id="ARBA00009437"/>
    </source>
</evidence>
<comment type="similarity">
    <text evidence="1">Belongs to the LysR transcriptional regulatory family.</text>
</comment>
<evidence type="ECO:0000256" key="2">
    <source>
        <dbReference type="ARBA" id="ARBA00023015"/>
    </source>
</evidence>
<evidence type="ECO:0000256" key="3">
    <source>
        <dbReference type="ARBA" id="ARBA00023125"/>
    </source>
</evidence>
<dbReference type="PANTHER" id="PTHR30126">
    <property type="entry name" value="HTH-TYPE TRANSCRIPTIONAL REGULATOR"/>
    <property type="match status" value="1"/>
</dbReference>
<keyword evidence="3" id="KW-0238">DNA-binding</keyword>
<dbReference type="PROSITE" id="PS50931">
    <property type="entry name" value="HTH_LYSR"/>
    <property type="match status" value="1"/>
</dbReference>
<dbReference type="EMBL" id="JACHVC010000001">
    <property type="protein sequence ID" value="MBC2604564.1"/>
    <property type="molecule type" value="Genomic_DNA"/>
</dbReference>
<evidence type="ECO:0000313" key="6">
    <source>
        <dbReference type="EMBL" id="MBC2604564.1"/>
    </source>
</evidence>
<keyword evidence="7" id="KW-1185">Reference proteome</keyword>
<dbReference type="AlphaFoldDB" id="A0A7X1E6R8"/>
<sequence>MREDIIDSRQLLAFKTLAETGSFTLAAKQLNLTQSAVSHSIKALEEDLDCALINRLGRKIHLTEAGDIFLAAADRIHQRMQRVRSELDALNRWGAGRLRIGAGTTACQYILPTVIREFRQTFPDCQLSISPNDAKELMEELRGNEIDLALTLSPAGNEEIDCQSVFEDNLQFAVAPSHPWASRKVAPISEIDAQQFVTYSKGSLTFESIRRHFRAEGHSFSKVIELGSMEAIKELVKIGIGVGIIAPWVAQKEVEDGSIHLLSPSRKTLKRTWGVCYLKGRKLSLMEETFIGLCESVCDCLEQ</sequence>
<dbReference type="Gene3D" id="3.40.190.290">
    <property type="match status" value="1"/>
</dbReference>
<dbReference type="SUPFAM" id="SSF53850">
    <property type="entry name" value="Periplasmic binding protein-like II"/>
    <property type="match status" value="1"/>
</dbReference>
<dbReference type="InterPro" id="IPR036388">
    <property type="entry name" value="WH-like_DNA-bd_sf"/>
</dbReference>
<dbReference type="RefSeq" id="WP_185658456.1">
    <property type="nucleotide sequence ID" value="NZ_CAWPOO010000001.1"/>
</dbReference>
<dbReference type="InterPro" id="IPR036390">
    <property type="entry name" value="WH_DNA-bd_sf"/>
</dbReference>
<dbReference type="Pfam" id="PF03466">
    <property type="entry name" value="LysR_substrate"/>
    <property type="match status" value="1"/>
</dbReference>
<dbReference type="GO" id="GO:0000976">
    <property type="term" value="F:transcription cis-regulatory region binding"/>
    <property type="evidence" value="ECO:0007669"/>
    <property type="project" value="TreeGrafter"/>
</dbReference>
<dbReference type="InterPro" id="IPR000847">
    <property type="entry name" value="LysR_HTH_N"/>
</dbReference>
<comment type="caution">
    <text evidence="6">The sequence shown here is derived from an EMBL/GenBank/DDBJ whole genome shotgun (WGS) entry which is preliminary data.</text>
</comment>
<reference evidence="6 7" key="1">
    <citation type="submission" date="2020-07" db="EMBL/GenBank/DDBJ databases">
        <authorList>
            <person name="Feng X."/>
        </authorList>
    </citation>
    <scope>NUCLEOTIDE SEQUENCE [LARGE SCALE GENOMIC DNA]</scope>
    <source>
        <strain evidence="6 7">JCM23202</strain>
    </source>
</reference>
<dbReference type="Proteomes" id="UP000526501">
    <property type="component" value="Unassembled WGS sequence"/>
</dbReference>
<feature type="domain" description="HTH lysR-type" evidence="5">
    <location>
        <begin position="6"/>
        <end position="63"/>
    </location>
</feature>
<evidence type="ECO:0000313" key="7">
    <source>
        <dbReference type="Proteomes" id="UP000526501"/>
    </source>
</evidence>
<evidence type="ECO:0000256" key="4">
    <source>
        <dbReference type="ARBA" id="ARBA00023163"/>
    </source>
</evidence>
<dbReference type="PRINTS" id="PR00039">
    <property type="entry name" value="HTHLYSR"/>
</dbReference>
<evidence type="ECO:0000259" key="5">
    <source>
        <dbReference type="PROSITE" id="PS50931"/>
    </source>
</evidence>
<dbReference type="FunFam" id="1.10.10.10:FF:000001">
    <property type="entry name" value="LysR family transcriptional regulator"/>
    <property type="match status" value="1"/>
</dbReference>
<gene>
    <name evidence="6" type="ORF">H5P27_00685</name>
</gene>
<dbReference type="Pfam" id="PF00126">
    <property type="entry name" value="HTH_1"/>
    <property type="match status" value="1"/>
</dbReference>
<dbReference type="Gene3D" id="1.10.10.10">
    <property type="entry name" value="Winged helix-like DNA-binding domain superfamily/Winged helix DNA-binding domain"/>
    <property type="match status" value="1"/>
</dbReference>
<dbReference type="PANTHER" id="PTHR30126:SF40">
    <property type="entry name" value="HTH-TYPE TRANSCRIPTIONAL REGULATOR GLTR"/>
    <property type="match status" value="1"/>
</dbReference>
<keyword evidence="2" id="KW-0805">Transcription regulation</keyword>
<name>A0A7X1E6R8_9BACT</name>
<keyword evidence="4" id="KW-0804">Transcription</keyword>
<dbReference type="CDD" id="cd05466">
    <property type="entry name" value="PBP2_LTTR_substrate"/>
    <property type="match status" value="1"/>
</dbReference>
<organism evidence="6 7">
    <name type="scientific">Pelagicoccus albus</name>
    <dbReference type="NCBI Taxonomy" id="415222"/>
    <lineage>
        <taxon>Bacteria</taxon>
        <taxon>Pseudomonadati</taxon>
        <taxon>Verrucomicrobiota</taxon>
        <taxon>Opitutia</taxon>
        <taxon>Puniceicoccales</taxon>
        <taxon>Pelagicoccaceae</taxon>
        <taxon>Pelagicoccus</taxon>
    </lineage>
</organism>
<accession>A0A7X1E6R8</accession>
<dbReference type="InterPro" id="IPR005119">
    <property type="entry name" value="LysR_subst-bd"/>
</dbReference>
<proteinExistence type="inferred from homology"/>